<reference evidence="4" key="1">
    <citation type="submission" date="2017-08" db="EMBL/GenBank/DDBJ databases">
        <authorList>
            <person name="Varghese N."/>
            <person name="Submissions S."/>
        </authorList>
    </citation>
    <scope>NUCLEOTIDE SEQUENCE [LARGE SCALE GENOMIC DNA]</scope>
    <source>
        <strain evidence="4">USBA17B2</strain>
    </source>
</reference>
<proteinExistence type="predicted"/>
<dbReference type="AlphaFoldDB" id="A0A285VB36"/>
<sequence>MTQHEDEGRPTWGRAGERPGAPRAEDQLSEQGVRPRPTAATTARAVSSWVDQQIQQAQRQGAFDDLPGAGRPLRDVDTRTDPDWWVRGLVEREQLDLSEALPGAMQLRREKAGFPDSLMDLPDEAAVRARLEDFNERVLADRRRPHVGTTSPPVVGRVDVDALVGVWRAAHPASRSPEGSVGEVAGGVTGDVTAEQGGAAGDPRRRSWWGRTWRGPTWRRRMWPDRTWLDRPLA</sequence>
<dbReference type="InterPro" id="IPR018961">
    <property type="entry name" value="DnaJ_homolog_subfam-C_membr-28"/>
</dbReference>
<accession>A0A285VB36</accession>
<dbReference type="Proteomes" id="UP000219688">
    <property type="component" value="Unassembled WGS sequence"/>
</dbReference>
<evidence type="ECO:0000313" key="3">
    <source>
        <dbReference type="EMBL" id="SOC51304.1"/>
    </source>
</evidence>
<feature type="domain" description="DnaJ homologue subfamily C member 28 conserved" evidence="2">
    <location>
        <begin position="49"/>
        <end position="112"/>
    </location>
</feature>
<name>A0A285VB36_9MICO</name>
<keyword evidence="4" id="KW-1185">Reference proteome</keyword>
<evidence type="ECO:0000313" key="4">
    <source>
        <dbReference type="Proteomes" id="UP000219688"/>
    </source>
</evidence>
<feature type="region of interest" description="Disordered" evidence="1">
    <location>
        <begin position="172"/>
        <end position="208"/>
    </location>
</feature>
<evidence type="ECO:0000259" key="2">
    <source>
        <dbReference type="Pfam" id="PF09350"/>
    </source>
</evidence>
<feature type="region of interest" description="Disordered" evidence="1">
    <location>
        <begin position="1"/>
        <end position="75"/>
    </location>
</feature>
<dbReference type="EMBL" id="OBQK01000001">
    <property type="protein sequence ID" value="SOC51304.1"/>
    <property type="molecule type" value="Genomic_DNA"/>
</dbReference>
<evidence type="ECO:0000256" key="1">
    <source>
        <dbReference type="SAM" id="MobiDB-lite"/>
    </source>
</evidence>
<dbReference type="RefSeq" id="WP_097186369.1">
    <property type="nucleotide sequence ID" value="NZ_OBQK01000001.1"/>
</dbReference>
<dbReference type="Pfam" id="PF09350">
    <property type="entry name" value="DJC28_CD"/>
    <property type="match status" value="1"/>
</dbReference>
<dbReference type="STRING" id="1122622.GCA_000421185_01548"/>
<feature type="compositionally biased region" description="Low complexity" evidence="1">
    <location>
        <begin position="34"/>
        <end position="45"/>
    </location>
</feature>
<gene>
    <name evidence="3" type="ORF">SAMN05421879_101132</name>
</gene>
<protein>
    <recommendedName>
        <fullName evidence="2">DnaJ homologue subfamily C member 28 conserved domain-containing protein</fullName>
    </recommendedName>
</protein>
<organism evidence="3 4">
    <name type="scientific">Ornithinimicrobium cerasi</name>
    <dbReference type="NCBI Taxonomy" id="2248773"/>
    <lineage>
        <taxon>Bacteria</taxon>
        <taxon>Bacillati</taxon>
        <taxon>Actinomycetota</taxon>
        <taxon>Actinomycetes</taxon>
        <taxon>Micrococcales</taxon>
        <taxon>Ornithinimicrobiaceae</taxon>
        <taxon>Ornithinimicrobium</taxon>
    </lineage>
</organism>